<comment type="caution">
    <text evidence="2">The sequence shown here is derived from an EMBL/GenBank/DDBJ whole genome shotgun (WGS) entry which is preliminary data.</text>
</comment>
<dbReference type="AlphaFoldDB" id="A0A0F9QVE0"/>
<name>A0A0F9QVE0_9ZZZZ</name>
<reference evidence="2" key="1">
    <citation type="journal article" date="2015" name="Nature">
        <title>Complex archaea that bridge the gap between prokaryotes and eukaryotes.</title>
        <authorList>
            <person name="Spang A."/>
            <person name="Saw J.H."/>
            <person name="Jorgensen S.L."/>
            <person name="Zaremba-Niedzwiedzka K."/>
            <person name="Martijn J."/>
            <person name="Lind A.E."/>
            <person name="van Eijk R."/>
            <person name="Schleper C."/>
            <person name="Guy L."/>
            <person name="Ettema T.J."/>
        </authorList>
    </citation>
    <scope>NUCLEOTIDE SEQUENCE</scope>
</reference>
<dbReference type="Pfam" id="PF13411">
    <property type="entry name" value="MerR_1"/>
    <property type="match status" value="1"/>
</dbReference>
<dbReference type="GO" id="GO:0003677">
    <property type="term" value="F:DNA binding"/>
    <property type="evidence" value="ECO:0007669"/>
    <property type="project" value="InterPro"/>
</dbReference>
<gene>
    <name evidence="2" type="ORF">LCGC14_0728320</name>
</gene>
<evidence type="ECO:0000259" key="1">
    <source>
        <dbReference type="Pfam" id="PF13411"/>
    </source>
</evidence>
<dbReference type="GO" id="GO:0006355">
    <property type="term" value="P:regulation of DNA-templated transcription"/>
    <property type="evidence" value="ECO:0007669"/>
    <property type="project" value="InterPro"/>
</dbReference>
<proteinExistence type="predicted"/>
<dbReference type="InterPro" id="IPR000551">
    <property type="entry name" value="MerR-type_HTH_dom"/>
</dbReference>
<dbReference type="SUPFAM" id="SSF46955">
    <property type="entry name" value="Putative DNA-binding domain"/>
    <property type="match status" value="1"/>
</dbReference>
<evidence type="ECO:0000313" key="2">
    <source>
        <dbReference type="EMBL" id="KKN40947.1"/>
    </source>
</evidence>
<dbReference type="InterPro" id="IPR009061">
    <property type="entry name" value="DNA-bd_dom_put_sf"/>
</dbReference>
<accession>A0A0F9QVE0</accession>
<dbReference type="Gene3D" id="1.10.1660.10">
    <property type="match status" value="1"/>
</dbReference>
<feature type="domain" description="HTH merR-type" evidence="1">
    <location>
        <begin position="4"/>
        <end position="74"/>
    </location>
</feature>
<organism evidence="2">
    <name type="scientific">marine sediment metagenome</name>
    <dbReference type="NCBI Taxonomy" id="412755"/>
    <lineage>
        <taxon>unclassified sequences</taxon>
        <taxon>metagenomes</taxon>
        <taxon>ecological metagenomes</taxon>
    </lineage>
</organism>
<sequence length="101" mass="11338">MTKYTTPQIAAELGITPRMVQSFLNRGYIQASVQAANGHGSKRIFNSFDLREAVLALFLKESGFTVCKIREMCSDVRKGRYLAVREAVWDIAGEVEEILQP</sequence>
<dbReference type="EMBL" id="LAZR01001677">
    <property type="protein sequence ID" value="KKN40947.1"/>
    <property type="molecule type" value="Genomic_DNA"/>
</dbReference>
<protein>
    <recommendedName>
        <fullName evidence="1">HTH merR-type domain-containing protein</fullName>
    </recommendedName>
</protein>